<dbReference type="Proteomes" id="UP001202550">
    <property type="component" value="Unassembled WGS sequence"/>
</dbReference>
<feature type="transmembrane region" description="Helical" evidence="1">
    <location>
        <begin position="163"/>
        <end position="185"/>
    </location>
</feature>
<dbReference type="Pfam" id="PF01757">
    <property type="entry name" value="Acyl_transf_3"/>
    <property type="match status" value="1"/>
</dbReference>
<name>A0ABT0M160_9RHOB</name>
<dbReference type="GO" id="GO:0016746">
    <property type="term" value="F:acyltransferase activity"/>
    <property type="evidence" value="ECO:0007669"/>
    <property type="project" value="UniProtKB-KW"/>
</dbReference>
<dbReference type="PANTHER" id="PTHR23028">
    <property type="entry name" value="ACETYLTRANSFERASE"/>
    <property type="match status" value="1"/>
</dbReference>
<evidence type="ECO:0000313" key="4">
    <source>
        <dbReference type="EMBL" id="MCL1628024.1"/>
    </source>
</evidence>
<feature type="transmembrane region" description="Helical" evidence="1">
    <location>
        <begin position="358"/>
        <end position="378"/>
    </location>
</feature>
<feature type="transmembrane region" description="Helical" evidence="1">
    <location>
        <begin position="73"/>
        <end position="92"/>
    </location>
</feature>
<evidence type="ECO:0000313" key="5">
    <source>
        <dbReference type="Proteomes" id="UP001202550"/>
    </source>
</evidence>
<dbReference type="Pfam" id="PF19040">
    <property type="entry name" value="SGNH"/>
    <property type="match status" value="1"/>
</dbReference>
<keyword evidence="1" id="KW-0472">Membrane</keyword>
<sequence>MIAYRPEIDGLRAIAILPVVFFHAGFTLFQGGFVGVDVFFVISGYLITSIILRDLEQGQFTFRQFFERRARRILPALFLVMAVCIPVAYWLLLPPAFKDFAETAAAVALFLSNILFIDRLDYFAPAAEFNPLLHTWSLAVEEQFYLIFPPIVLLAWRLGGKRAAFWTSLVLLLCSFALSEAAWRIKPAQSFFFFPTRAWELLAGALCAFALSSTAIRTRLHALPRMLREAVGIAGFGAILAAIFLYDKSVLFPSYATLLPVCGVVALILFCDKGTVLGRVLGWHGLVAVGLVSYSAYLWHQPLFAFTRIYLGAEPALHVMLLLCALVFVLAALSWFLVERPFRHHGQGRARFLPQRKALFAAVLSCMAGFVAFGVWGLQTEGRAALWLAQASDEDRRTFEVLQDADMIARYSDPTECRFVYRAPELDTALAARLAACRDQYGPGVAVLGDSHALDLVEGLFAVSDTPFLFGLSRAGCRPGTPEDSCNLDPFRALVAQDPGLFRHVILESAGQHMVADAAGRSAERLFRTFGPEMPIPFMELVVKTELIGAIGRYLESLSVHVPVIWLTPRIEMHLPDSYVMVKGCRHDFALRPGQSELFDRMTQEIARRAQAMARVSVVDQMAVIDLQMPDDFLNCQRSLWTDEDHLSAAGREAFAARLAPVLLAE</sequence>
<dbReference type="PANTHER" id="PTHR23028:SF53">
    <property type="entry name" value="ACYL_TRANSF_3 DOMAIN-CONTAINING PROTEIN"/>
    <property type="match status" value="1"/>
</dbReference>
<keyword evidence="5" id="KW-1185">Reference proteome</keyword>
<dbReference type="InterPro" id="IPR043968">
    <property type="entry name" value="SGNH"/>
</dbReference>
<accession>A0ABT0M160</accession>
<feature type="transmembrane region" description="Helical" evidence="1">
    <location>
        <begin position="35"/>
        <end position="52"/>
    </location>
</feature>
<organism evidence="4 5">
    <name type="scientific">Roseinatronobacter domitianus</name>
    <dbReference type="NCBI Taxonomy" id="2940293"/>
    <lineage>
        <taxon>Bacteria</taxon>
        <taxon>Pseudomonadati</taxon>
        <taxon>Pseudomonadota</taxon>
        <taxon>Alphaproteobacteria</taxon>
        <taxon>Rhodobacterales</taxon>
        <taxon>Paracoccaceae</taxon>
        <taxon>Roseinatronobacter</taxon>
    </lineage>
</organism>
<feature type="transmembrane region" description="Helical" evidence="1">
    <location>
        <begin position="280"/>
        <end position="299"/>
    </location>
</feature>
<feature type="transmembrane region" description="Helical" evidence="1">
    <location>
        <begin position="252"/>
        <end position="271"/>
    </location>
</feature>
<evidence type="ECO:0000259" key="3">
    <source>
        <dbReference type="Pfam" id="PF19040"/>
    </source>
</evidence>
<keyword evidence="4" id="KW-0012">Acyltransferase</keyword>
<dbReference type="EMBL" id="JALZWP010000003">
    <property type="protein sequence ID" value="MCL1628024.1"/>
    <property type="molecule type" value="Genomic_DNA"/>
</dbReference>
<feature type="transmembrane region" description="Helical" evidence="1">
    <location>
        <begin position="197"/>
        <end position="215"/>
    </location>
</feature>
<proteinExistence type="predicted"/>
<comment type="caution">
    <text evidence="4">The sequence shown here is derived from an EMBL/GenBank/DDBJ whole genome shotgun (WGS) entry which is preliminary data.</text>
</comment>
<feature type="domain" description="SGNH" evidence="3">
    <location>
        <begin position="435"/>
        <end position="661"/>
    </location>
</feature>
<keyword evidence="1" id="KW-1133">Transmembrane helix</keyword>
<protein>
    <submittedName>
        <fullName evidence="4">Acyltransferase</fullName>
    </submittedName>
</protein>
<dbReference type="InterPro" id="IPR050879">
    <property type="entry name" value="Acyltransferase_3"/>
</dbReference>
<feature type="transmembrane region" description="Helical" evidence="1">
    <location>
        <begin position="319"/>
        <end position="338"/>
    </location>
</feature>
<dbReference type="InterPro" id="IPR002656">
    <property type="entry name" value="Acyl_transf_3_dom"/>
</dbReference>
<feature type="domain" description="Acyltransferase 3" evidence="2">
    <location>
        <begin position="6"/>
        <end position="333"/>
    </location>
</feature>
<keyword evidence="4" id="KW-0808">Transferase</keyword>
<gene>
    <name evidence="4" type="ORF">M3N55_04715</name>
</gene>
<reference evidence="4 5" key="1">
    <citation type="submission" date="2022-05" db="EMBL/GenBank/DDBJ databases">
        <title>Seasonal and diel survey of microbial diversity of the Tyrrhenian coast.</title>
        <authorList>
            <person name="Gattoni G."/>
            <person name="Corral P."/>
        </authorList>
    </citation>
    <scope>NUCLEOTIDE SEQUENCE [LARGE SCALE GENOMIC DNA]</scope>
    <source>
        <strain evidence="4 5">V10</strain>
    </source>
</reference>
<keyword evidence="1" id="KW-0812">Transmembrane</keyword>
<feature type="transmembrane region" description="Helical" evidence="1">
    <location>
        <begin position="12"/>
        <end position="29"/>
    </location>
</feature>
<dbReference type="RefSeq" id="WP_249056884.1">
    <property type="nucleotide sequence ID" value="NZ_JALZWP010000003.1"/>
</dbReference>
<evidence type="ECO:0000259" key="2">
    <source>
        <dbReference type="Pfam" id="PF01757"/>
    </source>
</evidence>
<evidence type="ECO:0000256" key="1">
    <source>
        <dbReference type="SAM" id="Phobius"/>
    </source>
</evidence>
<feature type="transmembrane region" description="Helical" evidence="1">
    <location>
        <begin position="227"/>
        <end position="246"/>
    </location>
</feature>